<dbReference type="PANTHER" id="PTHR30255:SF2">
    <property type="entry name" value="SINGLE-STRANDED-DNA-SPECIFIC EXONUCLEASE RECJ"/>
    <property type="match status" value="1"/>
</dbReference>
<dbReference type="InterPro" id="IPR038763">
    <property type="entry name" value="DHH_sf"/>
</dbReference>
<dbReference type="Pfam" id="PF01368">
    <property type="entry name" value="DHH"/>
    <property type="match status" value="1"/>
</dbReference>
<accession>A0A0J6WU04</accession>
<keyword evidence="3" id="KW-0540">Nuclease</keyword>
<evidence type="ECO:0000313" key="10">
    <source>
        <dbReference type="EMBL" id="KMO85999.1"/>
    </source>
</evidence>
<dbReference type="InterPro" id="IPR051673">
    <property type="entry name" value="SSDNA_exonuclease_RecJ"/>
</dbReference>
<dbReference type="GO" id="GO:0008409">
    <property type="term" value="F:5'-3' exonuclease activity"/>
    <property type="evidence" value="ECO:0007669"/>
    <property type="project" value="InterPro"/>
</dbReference>
<keyword evidence="4" id="KW-0378">Hydrolase</keyword>
<evidence type="ECO:0000256" key="6">
    <source>
        <dbReference type="SAM" id="Coils"/>
    </source>
</evidence>
<dbReference type="InParanoid" id="A0A0J6WU04"/>
<dbReference type="GO" id="GO:0006310">
    <property type="term" value="P:DNA recombination"/>
    <property type="evidence" value="ECO:0007669"/>
    <property type="project" value="InterPro"/>
</dbReference>
<dbReference type="EMBL" id="LEKT01000037">
    <property type="protein sequence ID" value="KMO85999.1"/>
    <property type="molecule type" value="Genomic_DNA"/>
</dbReference>
<evidence type="ECO:0000259" key="8">
    <source>
        <dbReference type="Pfam" id="PF02272"/>
    </source>
</evidence>
<keyword evidence="6" id="KW-0175">Coiled coil</keyword>
<evidence type="ECO:0000256" key="3">
    <source>
        <dbReference type="ARBA" id="ARBA00022722"/>
    </source>
</evidence>
<dbReference type="Proteomes" id="UP000036503">
    <property type="component" value="Unassembled WGS sequence"/>
</dbReference>
<dbReference type="RefSeq" id="WP_048514791.1">
    <property type="nucleotide sequence ID" value="NZ_FUXD01000012.1"/>
</dbReference>
<dbReference type="InterPro" id="IPR004610">
    <property type="entry name" value="RecJ"/>
</dbReference>
<evidence type="ECO:0000256" key="2">
    <source>
        <dbReference type="ARBA" id="ARBA00019841"/>
    </source>
</evidence>
<dbReference type="GO" id="GO:0003676">
    <property type="term" value="F:nucleic acid binding"/>
    <property type="evidence" value="ECO:0007669"/>
    <property type="project" value="InterPro"/>
</dbReference>
<dbReference type="PANTHER" id="PTHR30255">
    <property type="entry name" value="SINGLE-STRANDED-DNA-SPECIFIC EXONUCLEASE RECJ"/>
    <property type="match status" value="1"/>
</dbReference>
<dbReference type="Gene3D" id="3.10.310.30">
    <property type="match status" value="1"/>
</dbReference>
<dbReference type="STRING" id="39029.BSR42_02050"/>
<dbReference type="NCBIfam" id="TIGR00644">
    <property type="entry name" value="recJ"/>
    <property type="match status" value="1"/>
</dbReference>
<evidence type="ECO:0000259" key="7">
    <source>
        <dbReference type="Pfam" id="PF01368"/>
    </source>
</evidence>
<keyword evidence="5 10" id="KW-0269">Exonuclease</keyword>
<feature type="domain" description="RecJ OB" evidence="9">
    <location>
        <begin position="451"/>
        <end position="558"/>
    </location>
</feature>
<protein>
    <recommendedName>
        <fullName evidence="2">Single-stranded-DNA-specific exonuclease RecJ</fullName>
    </recommendedName>
</protein>
<comment type="similarity">
    <text evidence="1">Belongs to the RecJ family.</text>
</comment>
<organism evidence="10 11">
    <name type="scientific">Megasphaera cerevisiae DSM 20462</name>
    <dbReference type="NCBI Taxonomy" id="1122219"/>
    <lineage>
        <taxon>Bacteria</taxon>
        <taxon>Bacillati</taxon>
        <taxon>Bacillota</taxon>
        <taxon>Negativicutes</taxon>
        <taxon>Veillonellales</taxon>
        <taxon>Veillonellaceae</taxon>
        <taxon>Megasphaera</taxon>
    </lineage>
</organism>
<dbReference type="InterPro" id="IPR003156">
    <property type="entry name" value="DHHA1_dom"/>
</dbReference>
<dbReference type="SUPFAM" id="SSF64182">
    <property type="entry name" value="DHH phosphoesterases"/>
    <property type="match status" value="1"/>
</dbReference>
<name>A0A0J6WU04_9FIRM</name>
<dbReference type="Pfam" id="PF02272">
    <property type="entry name" value="DHHA1"/>
    <property type="match status" value="1"/>
</dbReference>
<dbReference type="Pfam" id="PF17768">
    <property type="entry name" value="RecJ_OB"/>
    <property type="match status" value="1"/>
</dbReference>
<feature type="coiled-coil region" evidence="6">
    <location>
        <begin position="306"/>
        <end position="338"/>
    </location>
</feature>
<evidence type="ECO:0000259" key="9">
    <source>
        <dbReference type="Pfam" id="PF17768"/>
    </source>
</evidence>
<evidence type="ECO:0000313" key="11">
    <source>
        <dbReference type="Proteomes" id="UP000036503"/>
    </source>
</evidence>
<dbReference type="InterPro" id="IPR001667">
    <property type="entry name" value="DDH_dom"/>
</dbReference>
<evidence type="ECO:0000256" key="4">
    <source>
        <dbReference type="ARBA" id="ARBA00022801"/>
    </source>
</evidence>
<dbReference type="FunCoup" id="A0A0J6WU04">
    <property type="interactions" value="369"/>
</dbReference>
<evidence type="ECO:0000256" key="5">
    <source>
        <dbReference type="ARBA" id="ARBA00022839"/>
    </source>
</evidence>
<proteinExistence type="inferred from homology"/>
<feature type="domain" description="DDH" evidence="7">
    <location>
        <begin position="79"/>
        <end position="225"/>
    </location>
</feature>
<dbReference type="OrthoDB" id="9809852at2"/>
<dbReference type="AlphaFoldDB" id="A0A0J6WU04"/>
<dbReference type="InterPro" id="IPR041122">
    <property type="entry name" value="RecJ_OB"/>
</dbReference>
<dbReference type="Gene3D" id="3.90.1640.30">
    <property type="match status" value="1"/>
</dbReference>
<comment type="caution">
    <text evidence="10">The sequence shown here is derived from an EMBL/GenBank/DDBJ whole genome shotgun (WGS) entry which is preliminary data.</text>
</comment>
<evidence type="ECO:0000256" key="1">
    <source>
        <dbReference type="ARBA" id="ARBA00005915"/>
    </source>
</evidence>
<dbReference type="PATRIC" id="fig|1122219.3.peg.1934"/>
<reference evidence="10 11" key="1">
    <citation type="submission" date="2015-06" db="EMBL/GenBank/DDBJ databases">
        <title>Draft genome sequence of beer spoilage bacterium Megasphaera cerevisiae type strain 20462.</title>
        <authorList>
            <person name="Kutumbaka K."/>
            <person name="Pasmowitz J."/>
            <person name="Mategko J."/>
            <person name="Reyes D."/>
            <person name="Friedrich A."/>
            <person name="Han S."/>
            <person name="Martens-Habbena W."/>
            <person name="Neal-McKinney J."/>
            <person name="Janagama H.K."/>
            <person name="Nadala C."/>
            <person name="Samadpour M."/>
        </authorList>
    </citation>
    <scope>NUCLEOTIDE SEQUENCE [LARGE SCALE GENOMIC DNA]</scope>
    <source>
        <strain evidence="10 11">DSM 20462</strain>
    </source>
</reference>
<dbReference type="GO" id="GO:0006281">
    <property type="term" value="P:DNA repair"/>
    <property type="evidence" value="ECO:0007669"/>
    <property type="project" value="InterPro"/>
</dbReference>
<keyword evidence="11" id="KW-1185">Reference proteome</keyword>
<feature type="domain" description="DHHA1" evidence="8">
    <location>
        <begin position="344"/>
        <end position="437"/>
    </location>
</feature>
<gene>
    <name evidence="10" type="ORF">AB840_10445</name>
</gene>
<sequence length="658" mass="73060">MQKRWHMLQADKKIIQELVEQLHISPVLAHVLVNRGIETPAGGSRFLFDSLEKTYDPFAMKGMEQAVQRIGQAIDKGERITIYGDYDVDGITSTSLLYQVLSDLGAAPSFYIPERQGEGYGLNSEALQLLADRHTDLLITVDCGISSYDIVSQVTDMDIIITDHHEPPQDIPPAYAVLNPKQPECPYPFKELAGVGVAYKVCQALWSRRLHDALPGYTELVALGTIADLVPLTDENRIIVQDGLRRMRQGQNIGIQALLKAASLTGDAVSAGRIAFTVAPRLNAAGRISHAGQGVRLLLESDPEKAALLADELSELNRERQEIEHDIARQAIAQIEQQGRQSDGVLIAFGCDWHAGVIGIAASRLVERYYRPSLVISVHDGIGKGSCRSISGFNMYAALQYAGDLLIQYGGHPMAAGFSVRETDIEAFRQRLNEYAAAHMTEEAYIPSVSIDMELKPKQVTLELIAELSRLEPYGMGNSRPVFSLYGSTVAEIRTMGRDKQHLRITVAGRDRAYLSGVGWSMAERCDKIRSGDSVDLAFQLEKNEFNGRSSPQLVLQDIHEPAADVHLDRTIMIDIYMALKKCIPDWGMPVRQLQTRLLPAEFDRYGSHTIYAAVLVLKEIGVLKIRQNSDGPAYYFPVLHEKMCLHMSPTYKKYGKV</sequence>